<organism evidence="1 2">
    <name type="scientific">Dermacentor silvarum</name>
    <name type="common">Tick</name>
    <dbReference type="NCBI Taxonomy" id="543639"/>
    <lineage>
        <taxon>Eukaryota</taxon>
        <taxon>Metazoa</taxon>
        <taxon>Ecdysozoa</taxon>
        <taxon>Arthropoda</taxon>
        <taxon>Chelicerata</taxon>
        <taxon>Arachnida</taxon>
        <taxon>Acari</taxon>
        <taxon>Parasitiformes</taxon>
        <taxon>Ixodida</taxon>
        <taxon>Ixodoidea</taxon>
        <taxon>Ixodidae</taxon>
        <taxon>Rhipicephalinae</taxon>
        <taxon>Dermacentor</taxon>
    </lineage>
</organism>
<evidence type="ECO:0000313" key="1">
    <source>
        <dbReference type="EMBL" id="KAH7933548.1"/>
    </source>
</evidence>
<sequence length="355" mass="41246">MEVNFRRWDETLAQVLRLRVQGSPRTENESWHAITDDIHILSAFLVTTNEHAVHITSLVRSNRTKGNRTPIQYPPLVCIIRASNTTIKFKAHIRLVWTYFDPSFRNALILCPPPKEYFSRMKTYEWQSRHDIPSLGVDLTVVPFKLIMDTTVTNQHVHENGQMPALYDCIFRSLYKMEYYVHVDIDELMVPMPNFSFHAMIKEAKRISNGSFGSVMVAVRYHCVEYPKTMQYASRKFLPLQTRLFAYHSRDITHAGFTKYIARSRTVCEAAVHQVYRHCEGKTSAFLDSFKPYIKHYKRCCSGKPSRIANKFGHFWNVTSLQADASYAEFSARIERNEDQSSVLQFNDPLVVSEA</sequence>
<dbReference type="Proteomes" id="UP000821865">
    <property type="component" value="Chromosome 9"/>
</dbReference>
<dbReference type="EMBL" id="CM023478">
    <property type="protein sequence ID" value="KAH7933548.1"/>
    <property type="molecule type" value="Genomic_DNA"/>
</dbReference>
<comment type="caution">
    <text evidence="1">The sequence shown here is derived from an EMBL/GenBank/DDBJ whole genome shotgun (WGS) entry which is preliminary data.</text>
</comment>
<protein>
    <submittedName>
        <fullName evidence="1">Uncharacterized protein</fullName>
    </submittedName>
</protein>
<accession>A0ACB8C3X5</accession>
<proteinExistence type="predicted"/>
<gene>
    <name evidence="1" type="ORF">HPB49_013788</name>
</gene>
<name>A0ACB8C3X5_DERSI</name>
<evidence type="ECO:0000313" key="2">
    <source>
        <dbReference type="Proteomes" id="UP000821865"/>
    </source>
</evidence>
<reference evidence="1" key="1">
    <citation type="submission" date="2020-05" db="EMBL/GenBank/DDBJ databases">
        <title>Large-scale comparative analyses of tick genomes elucidate their genetic diversity and vector capacities.</title>
        <authorList>
            <person name="Jia N."/>
            <person name="Wang J."/>
            <person name="Shi W."/>
            <person name="Du L."/>
            <person name="Sun Y."/>
            <person name="Zhan W."/>
            <person name="Jiang J."/>
            <person name="Wang Q."/>
            <person name="Zhang B."/>
            <person name="Ji P."/>
            <person name="Sakyi L.B."/>
            <person name="Cui X."/>
            <person name="Yuan T."/>
            <person name="Jiang B."/>
            <person name="Yang W."/>
            <person name="Lam T.T.-Y."/>
            <person name="Chang Q."/>
            <person name="Ding S."/>
            <person name="Wang X."/>
            <person name="Zhu J."/>
            <person name="Ruan X."/>
            <person name="Zhao L."/>
            <person name="Wei J."/>
            <person name="Que T."/>
            <person name="Du C."/>
            <person name="Cheng J."/>
            <person name="Dai P."/>
            <person name="Han X."/>
            <person name="Huang E."/>
            <person name="Gao Y."/>
            <person name="Liu J."/>
            <person name="Shao H."/>
            <person name="Ye R."/>
            <person name="Li L."/>
            <person name="Wei W."/>
            <person name="Wang X."/>
            <person name="Wang C."/>
            <person name="Yang T."/>
            <person name="Huo Q."/>
            <person name="Li W."/>
            <person name="Guo W."/>
            <person name="Chen H."/>
            <person name="Zhou L."/>
            <person name="Ni X."/>
            <person name="Tian J."/>
            <person name="Zhou Y."/>
            <person name="Sheng Y."/>
            <person name="Liu T."/>
            <person name="Pan Y."/>
            <person name="Xia L."/>
            <person name="Li J."/>
            <person name="Zhao F."/>
            <person name="Cao W."/>
        </authorList>
    </citation>
    <scope>NUCLEOTIDE SEQUENCE</scope>
    <source>
        <strain evidence="1">Dsil-2018</strain>
    </source>
</reference>
<keyword evidence="2" id="KW-1185">Reference proteome</keyword>